<evidence type="ECO:0008006" key="3">
    <source>
        <dbReference type="Google" id="ProtNLM"/>
    </source>
</evidence>
<dbReference type="SUPFAM" id="SSF53795">
    <property type="entry name" value="PEP carboxykinase-like"/>
    <property type="match status" value="1"/>
</dbReference>
<dbReference type="EMBL" id="JAVDVY010000003">
    <property type="protein sequence ID" value="MDR7135848.1"/>
    <property type="molecule type" value="Genomic_DNA"/>
</dbReference>
<evidence type="ECO:0000313" key="1">
    <source>
        <dbReference type="EMBL" id="MDR7135848.1"/>
    </source>
</evidence>
<keyword evidence="2" id="KW-1185">Reference proteome</keyword>
<sequence length="311" mass="33519">MTHHWHRYAGHTIVSPIALPELPTASAGPGDFRLTIVAEPLFPTGACEWQHDFTDPRGGITLSCARAGEVCYFRFPHVAEARADAQGDIAVWPAPGSSDESLRHVLLDQILPRLLAQRGRLILHGSAVRTATGRTFGMLGDSGHGKSTLAGALVLSGGQLLTDDCVLLRFDGEQVHAVPSYPGLRLWPDSLARLFVGRAHQATPMAHYCAKQRLPISESTDAAVVIDAVLVLQAPPEEPVIRLTPLPAQAACMALVRNSFQLDLSDRARLAQHLIQAATAAARMPVLALAYPRDYSRLPHVVEALEQMGAV</sequence>
<dbReference type="InterPro" id="IPR027417">
    <property type="entry name" value="P-loop_NTPase"/>
</dbReference>
<dbReference type="Proteomes" id="UP001251524">
    <property type="component" value="Unassembled WGS sequence"/>
</dbReference>
<evidence type="ECO:0000313" key="2">
    <source>
        <dbReference type="Proteomes" id="UP001251524"/>
    </source>
</evidence>
<dbReference type="Gene3D" id="3.40.50.300">
    <property type="entry name" value="P-loop containing nucleotide triphosphate hydrolases"/>
    <property type="match status" value="1"/>
</dbReference>
<accession>A0ABU1WE17</accession>
<comment type="caution">
    <text evidence="1">The sequence shown here is derived from an EMBL/GenBank/DDBJ whole genome shotgun (WGS) entry which is preliminary data.</text>
</comment>
<name>A0ABU1WE17_9GAMM</name>
<reference evidence="1 2" key="1">
    <citation type="submission" date="2023-07" db="EMBL/GenBank/DDBJ databases">
        <title>Sorghum-associated microbial communities from plants grown in Nebraska, USA.</title>
        <authorList>
            <person name="Schachtman D."/>
        </authorList>
    </citation>
    <scope>NUCLEOTIDE SEQUENCE [LARGE SCALE GENOMIC DNA]</scope>
    <source>
        <strain evidence="1 2">BE198</strain>
    </source>
</reference>
<dbReference type="RefSeq" id="WP_310063865.1">
    <property type="nucleotide sequence ID" value="NZ_JAVDVY010000003.1"/>
</dbReference>
<gene>
    <name evidence="1" type="ORF">J2X06_003066</name>
</gene>
<protein>
    <recommendedName>
        <fullName evidence="3">Serine kinase</fullName>
    </recommendedName>
</protein>
<organism evidence="1 2">
    <name type="scientific">Lysobacter niastensis</name>
    <dbReference type="NCBI Taxonomy" id="380629"/>
    <lineage>
        <taxon>Bacteria</taxon>
        <taxon>Pseudomonadati</taxon>
        <taxon>Pseudomonadota</taxon>
        <taxon>Gammaproteobacteria</taxon>
        <taxon>Lysobacterales</taxon>
        <taxon>Lysobacteraceae</taxon>
        <taxon>Lysobacter</taxon>
    </lineage>
</organism>
<proteinExistence type="predicted"/>